<dbReference type="SUPFAM" id="SSF54001">
    <property type="entry name" value="Cysteine proteinases"/>
    <property type="match status" value="1"/>
</dbReference>
<proteinExistence type="predicted"/>
<name>A0ABS2N6I8_9BACI</name>
<sequence length="756" mass="88156">MKKVDWLMRCQILFTGVFLYSFLTWLSTHLLPEAIRLITLVLIITCVIEMFFSFNKWFRWTMELLIFLIILILLNWKYIRPEEYTLAMILESLWNLLQLENFIPILMITISSWLIYLFMIRWFASKWRVLATILISTISLSIYDTFTFLELWSDVTIMVTASLSLLVIHHFKALRKKSAEGWEHLMDYPGTVIGTIVIFFSVIILTSAFTPEDIRPLLTDPYTAWKNYQGEEAAVSRYTDGSSSYDRLSGDSRSGYSRDDSQLGGAFDYDYSPVMTVDTSLPTYYRGETRYFYNGNGWEKGNVDDRLEDHQLLSIADEEVLRQRGSSPVDRSLLQTKEVKQTITFSEKAAYSGNVLLGSYRMESVAILDQIEREEEVTYESAIYQSLKEDQGLQSSLLWLPTVAELYYFDASRMFPREYQVISEVPLLDEEGLREAPSIDRNDDFWEKYLQLPNELPKRISELSEEIVAEQTNTYDQVKAIESYLKETYTYTTEPNESLGESDDFVDRFLFEVKEGYCDYFSTSMVVLTRTLGIPARWVKGYTHGNRIHEVNQYYLDEMDPLAPGVFEIRNANAHSWVEVYFPGYGWIPFEPTATFSQPTLEVQEETEAPLSNQNEIESAEEEQKKNLSIKINGQTILIAIGVVIIASTSLILLWGHKHEIYWHIWKKRSGKTVNEKIILEVERLLHFGKRREYDSLNSETLQETFTRWTNQNIQLEKNLKIVVTLFEKAKYGPENMTENELILIQEKITEIRNIM</sequence>
<dbReference type="Pfam" id="PF01841">
    <property type="entry name" value="Transglut_core"/>
    <property type="match status" value="1"/>
</dbReference>
<dbReference type="SMART" id="SM00460">
    <property type="entry name" value="TGc"/>
    <property type="match status" value="1"/>
</dbReference>
<evidence type="ECO:0000256" key="1">
    <source>
        <dbReference type="SAM" id="MobiDB-lite"/>
    </source>
</evidence>
<evidence type="ECO:0000259" key="3">
    <source>
        <dbReference type="SMART" id="SM00460"/>
    </source>
</evidence>
<feature type="transmembrane region" description="Helical" evidence="2">
    <location>
        <begin position="127"/>
        <end position="143"/>
    </location>
</feature>
<comment type="caution">
    <text evidence="4">The sequence shown here is derived from an EMBL/GenBank/DDBJ whole genome shotgun (WGS) entry which is preliminary data.</text>
</comment>
<evidence type="ECO:0000313" key="5">
    <source>
        <dbReference type="Proteomes" id="UP001296943"/>
    </source>
</evidence>
<keyword evidence="5" id="KW-1185">Reference proteome</keyword>
<dbReference type="Gene3D" id="3.10.620.30">
    <property type="match status" value="1"/>
</dbReference>
<dbReference type="InterPro" id="IPR038765">
    <property type="entry name" value="Papain-like_cys_pep_sf"/>
</dbReference>
<accession>A0ABS2N6I8</accession>
<organism evidence="4 5">
    <name type="scientific">Aquibacillus albus</name>
    <dbReference type="NCBI Taxonomy" id="1168171"/>
    <lineage>
        <taxon>Bacteria</taxon>
        <taxon>Bacillati</taxon>
        <taxon>Bacillota</taxon>
        <taxon>Bacilli</taxon>
        <taxon>Bacillales</taxon>
        <taxon>Bacillaceae</taxon>
        <taxon>Aquibacillus</taxon>
    </lineage>
</organism>
<feature type="region of interest" description="Disordered" evidence="1">
    <location>
        <begin position="240"/>
        <end position="259"/>
    </location>
</feature>
<feature type="transmembrane region" description="Helical" evidence="2">
    <location>
        <begin position="34"/>
        <end position="54"/>
    </location>
</feature>
<dbReference type="PANTHER" id="PTHR42736:SF1">
    <property type="entry name" value="PROTEIN-GLUTAMINE GAMMA-GLUTAMYLTRANSFERASE"/>
    <property type="match status" value="1"/>
</dbReference>
<feature type="transmembrane region" description="Helical" evidence="2">
    <location>
        <begin position="12"/>
        <end position="28"/>
    </location>
</feature>
<evidence type="ECO:0000313" key="4">
    <source>
        <dbReference type="EMBL" id="MBM7573721.1"/>
    </source>
</evidence>
<feature type="transmembrane region" description="Helical" evidence="2">
    <location>
        <begin position="99"/>
        <end position="120"/>
    </location>
</feature>
<feature type="transmembrane region" description="Helical" evidence="2">
    <location>
        <begin position="61"/>
        <end position="79"/>
    </location>
</feature>
<reference evidence="4 5" key="1">
    <citation type="submission" date="2021-01" db="EMBL/GenBank/DDBJ databases">
        <title>Genomic Encyclopedia of Type Strains, Phase IV (KMG-IV): sequencing the most valuable type-strain genomes for metagenomic binning, comparative biology and taxonomic classification.</title>
        <authorList>
            <person name="Goeker M."/>
        </authorList>
    </citation>
    <scope>NUCLEOTIDE SEQUENCE [LARGE SCALE GENOMIC DNA]</scope>
    <source>
        <strain evidence="4 5">DSM 23711</strain>
    </source>
</reference>
<keyword evidence="2" id="KW-0472">Membrane</keyword>
<feature type="transmembrane region" description="Helical" evidence="2">
    <location>
        <begin position="637"/>
        <end position="656"/>
    </location>
</feature>
<gene>
    <name evidence="4" type="ORF">JOC48_004324</name>
</gene>
<keyword evidence="2" id="KW-0812">Transmembrane</keyword>
<feature type="transmembrane region" description="Helical" evidence="2">
    <location>
        <begin position="149"/>
        <end position="168"/>
    </location>
</feature>
<dbReference type="PANTHER" id="PTHR42736">
    <property type="entry name" value="PROTEIN-GLUTAMINE GAMMA-GLUTAMYLTRANSFERASE"/>
    <property type="match status" value="1"/>
</dbReference>
<dbReference type="EMBL" id="JAFBDR010000047">
    <property type="protein sequence ID" value="MBM7573721.1"/>
    <property type="molecule type" value="Genomic_DNA"/>
</dbReference>
<dbReference type="RefSeq" id="WP_204502364.1">
    <property type="nucleotide sequence ID" value="NZ_JAFBDR010000047.1"/>
</dbReference>
<keyword evidence="2" id="KW-1133">Transmembrane helix</keyword>
<dbReference type="InterPro" id="IPR002931">
    <property type="entry name" value="Transglutaminase-like"/>
</dbReference>
<feature type="transmembrane region" description="Helical" evidence="2">
    <location>
        <begin position="188"/>
        <end position="209"/>
    </location>
</feature>
<dbReference type="Proteomes" id="UP001296943">
    <property type="component" value="Unassembled WGS sequence"/>
</dbReference>
<protein>
    <submittedName>
        <fullName evidence="4">Transglutaminase-like putative cysteine protease</fullName>
    </submittedName>
</protein>
<evidence type="ECO:0000256" key="2">
    <source>
        <dbReference type="SAM" id="Phobius"/>
    </source>
</evidence>
<feature type="domain" description="Transglutaminase-like" evidence="3">
    <location>
        <begin position="510"/>
        <end position="594"/>
    </location>
</feature>
<dbReference type="InterPro" id="IPR052901">
    <property type="entry name" value="Bact_TGase-like"/>
</dbReference>